<evidence type="ECO:0000313" key="6">
    <source>
        <dbReference type="EMBL" id="CDM28627.1"/>
    </source>
</evidence>
<dbReference type="GO" id="GO:0000981">
    <property type="term" value="F:DNA-binding transcription factor activity, RNA polymerase II-specific"/>
    <property type="evidence" value="ECO:0007669"/>
    <property type="project" value="InterPro"/>
</dbReference>
<dbReference type="Gene3D" id="4.10.240.10">
    <property type="entry name" value="Zn(2)-C6 fungal-type DNA-binding domain"/>
    <property type="match status" value="1"/>
</dbReference>
<proteinExistence type="predicted"/>
<gene>
    <name evidence="6" type="ORF">PROQFM164_S01g002438</name>
</gene>
<organism evidence="6 7">
    <name type="scientific">Penicillium roqueforti (strain FM164)</name>
    <dbReference type="NCBI Taxonomy" id="1365484"/>
    <lineage>
        <taxon>Eukaryota</taxon>
        <taxon>Fungi</taxon>
        <taxon>Dikarya</taxon>
        <taxon>Ascomycota</taxon>
        <taxon>Pezizomycotina</taxon>
        <taxon>Eurotiomycetes</taxon>
        <taxon>Eurotiomycetidae</taxon>
        <taxon>Eurotiales</taxon>
        <taxon>Aspergillaceae</taxon>
        <taxon>Penicillium</taxon>
    </lineage>
</organism>
<dbReference type="PROSITE" id="PS50048">
    <property type="entry name" value="ZN2_CY6_FUNGAL_2"/>
    <property type="match status" value="1"/>
</dbReference>
<name>W6QG49_PENRF</name>
<accession>W6QG49</accession>
<keyword evidence="4" id="KW-0539">Nucleus</keyword>
<dbReference type="OrthoDB" id="4222821at2759"/>
<evidence type="ECO:0000313" key="7">
    <source>
        <dbReference type="Proteomes" id="UP000030686"/>
    </source>
</evidence>
<dbReference type="PROSITE" id="PS00463">
    <property type="entry name" value="ZN2_CY6_FUNGAL_1"/>
    <property type="match status" value="1"/>
</dbReference>
<keyword evidence="7" id="KW-1185">Reference proteome</keyword>
<dbReference type="GO" id="GO:0008270">
    <property type="term" value="F:zinc ion binding"/>
    <property type="evidence" value="ECO:0007669"/>
    <property type="project" value="InterPro"/>
</dbReference>
<evidence type="ECO:0000259" key="5">
    <source>
        <dbReference type="PROSITE" id="PS50048"/>
    </source>
</evidence>
<evidence type="ECO:0000256" key="1">
    <source>
        <dbReference type="ARBA" id="ARBA00023015"/>
    </source>
</evidence>
<dbReference type="EMBL" id="HG792015">
    <property type="protein sequence ID" value="CDM28627.1"/>
    <property type="molecule type" value="Genomic_DNA"/>
</dbReference>
<evidence type="ECO:0000256" key="2">
    <source>
        <dbReference type="ARBA" id="ARBA00023125"/>
    </source>
</evidence>
<evidence type="ECO:0000256" key="3">
    <source>
        <dbReference type="ARBA" id="ARBA00023163"/>
    </source>
</evidence>
<keyword evidence="1" id="KW-0805">Transcription regulation</keyword>
<sequence length="55" mass="6262">MDSTRHESPQVEQPRRSACDRCRGQKLRCERLSPNSSIEDSCRRCLKVGARCPTA</sequence>
<feature type="domain" description="Zn(2)-C6 fungal-type" evidence="5">
    <location>
        <begin position="18"/>
        <end position="52"/>
    </location>
</feature>
<protein>
    <submittedName>
        <fullName evidence="6">Zn(2)-C6 fungal-type DNA-binding domain</fullName>
    </submittedName>
</protein>
<evidence type="ECO:0000256" key="4">
    <source>
        <dbReference type="ARBA" id="ARBA00023242"/>
    </source>
</evidence>
<dbReference type="Proteomes" id="UP000030686">
    <property type="component" value="Unassembled WGS sequence"/>
</dbReference>
<dbReference type="Pfam" id="PF00172">
    <property type="entry name" value="Zn_clus"/>
    <property type="match status" value="1"/>
</dbReference>
<dbReference type="InterPro" id="IPR001138">
    <property type="entry name" value="Zn2Cys6_DnaBD"/>
</dbReference>
<dbReference type="GO" id="GO:0003677">
    <property type="term" value="F:DNA binding"/>
    <property type="evidence" value="ECO:0007669"/>
    <property type="project" value="UniProtKB-KW"/>
</dbReference>
<keyword evidence="3" id="KW-0804">Transcription</keyword>
<dbReference type="SUPFAM" id="SSF57701">
    <property type="entry name" value="Zn2/Cys6 DNA-binding domain"/>
    <property type="match status" value="1"/>
</dbReference>
<reference evidence="6" key="1">
    <citation type="journal article" date="2014" name="Nat. Commun.">
        <title>Multiple recent horizontal transfers of a large genomic region in cheese making fungi.</title>
        <authorList>
            <person name="Cheeseman K."/>
            <person name="Ropars J."/>
            <person name="Renault P."/>
            <person name="Dupont J."/>
            <person name="Gouzy J."/>
            <person name="Branca A."/>
            <person name="Abraham A.L."/>
            <person name="Ceppi M."/>
            <person name="Conseiller E."/>
            <person name="Debuchy R."/>
            <person name="Malagnac F."/>
            <person name="Goarin A."/>
            <person name="Silar P."/>
            <person name="Lacoste S."/>
            <person name="Sallet E."/>
            <person name="Bensimon A."/>
            <person name="Giraud T."/>
            <person name="Brygoo Y."/>
        </authorList>
    </citation>
    <scope>NUCLEOTIDE SEQUENCE [LARGE SCALE GENOMIC DNA]</scope>
    <source>
        <strain evidence="6">FM164</strain>
    </source>
</reference>
<dbReference type="InterPro" id="IPR036864">
    <property type="entry name" value="Zn2-C6_fun-type_DNA-bd_sf"/>
</dbReference>
<keyword evidence="2 6" id="KW-0238">DNA-binding</keyword>
<dbReference type="AlphaFoldDB" id="W6QG49"/>